<gene>
    <name evidence="2" type="ORF">MARA_10570</name>
</gene>
<dbReference type="Proteomes" id="UP000467428">
    <property type="component" value="Chromosome"/>
</dbReference>
<sequence length="294" mass="31832">MTANPTMRNGRRSIARGLALCVAVILTIALSLGGYLASREATEAPSIVFGEDETTADRVDIAAWVTRVDVESQTVAITLADVRPQGSLARPDGTFTDGARLETNAVRNEPVDVAAGDSLPNLEQSFAMNGAVTDFPFDRYTSYLSLRMTGADGTEIPLSVTIWSTDAFFVISPAYDPEQDDWLNIDLDVERSTPTLVFGVFIMVLMLGLSFAAALAAYYVIRHRQGFHLGAYGLMAALLFAMVPLRSAIPGNPPIGSVIDFMAFFIAEAIISISLITSVVVGYRHQMQIDRTVR</sequence>
<organism evidence="2 3">
    <name type="scientific">Mycolicibacterium arabiense</name>
    <dbReference type="NCBI Taxonomy" id="1286181"/>
    <lineage>
        <taxon>Bacteria</taxon>
        <taxon>Bacillati</taxon>
        <taxon>Actinomycetota</taxon>
        <taxon>Actinomycetes</taxon>
        <taxon>Mycobacteriales</taxon>
        <taxon>Mycobacteriaceae</taxon>
        <taxon>Mycolicibacterium</taxon>
    </lineage>
</organism>
<evidence type="ECO:0000313" key="3">
    <source>
        <dbReference type="Proteomes" id="UP000467428"/>
    </source>
</evidence>
<evidence type="ECO:0000313" key="2">
    <source>
        <dbReference type="EMBL" id="BBY47589.1"/>
    </source>
</evidence>
<evidence type="ECO:0000256" key="1">
    <source>
        <dbReference type="SAM" id="Phobius"/>
    </source>
</evidence>
<keyword evidence="3" id="KW-1185">Reference proteome</keyword>
<geneLocation type="plasmid" evidence="3">
    <name>pjcm18538 dna</name>
</geneLocation>
<dbReference type="RefSeq" id="WP_163917500.1">
    <property type="nucleotide sequence ID" value="NZ_AP022593.1"/>
</dbReference>
<dbReference type="AlphaFoldDB" id="A0A7I7RUF0"/>
<keyword evidence="1" id="KW-0472">Membrane</keyword>
<feature type="transmembrane region" description="Helical" evidence="1">
    <location>
        <begin position="261"/>
        <end position="283"/>
    </location>
</feature>
<evidence type="ECO:0008006" key="4">
    <source>
        <dbReference type="Google" id="ProtNLM"/>
    </source>
</evidence>
<dbReference type="KEGG" id="marz:MARA_10570"/>
<feature type="transmembrane region" description="Helical" evidence="1">
    <location>
        <begin position="196"/>
        <end position="220"/>
    </location>
</feature>
<keyword evidence="1" id="KW-0812">Transmembrane</keyword>
<accession>A0A7I7RUF0</accession>
<keyword evidence="1" id="KW-1133">Transmembrane helix</keyword>
<dbReference type="EMBL" id="AP022593">
    <property type="protein sequence ID" value="BBY47589.1"/>
    <property type="molecule type" value="Genomic_DNA"/>
</dbReference>
<protein>
    <recommendedName>
        <fullName evidence="4">DUF4436 domain-containing protein</fullName>
    </recommendedName>
</protein>
<proteinExistence type="predicted"/>
<name>A0A7I7RUF0_9MYCO</name>
<dbReference type="Pfam" id="PF14494">
    <property type="entry name" value="DUF4436"/>
    <property type="match status" value="1"/>
</dbReference>
<reference evidence="2 3" key="1">
    <citation type="journal article" date="2019" name="Emerg. Microbes Infect.">
        <title>Comprehensive subspecies identification of 175 nontuberculous mycobacteria species based on 7547 genomic profiles.</title>
        <authorList>
            <person name="Matsumoto Y."/>
            <person name="Kinjo T."/>
            <person name="Motooka D."/>
            <person name="Nabeya D."/>
            <person name="Jung N."/>
            <person name="Uechi K."/>
            <person name="Horii T."/>
            <person name="Iida T."/>
            <person name="Fujita J."/>
            <person name="Nakamura S."/>
        </authorList>
    </citation>
    <scope>NUCLEOTIDE SEQUENCE [LARGE SCALE GENOMIC DNA]</scope>
    <source>
        <strain evidence="2 3">JCM 18538</strain>
    </source>
</reference>
<feature type="transmembrane region" description="Helical" evidence="1">
    <location>
        <begin position="227"/>
        <end position="249"/>
    </location>
</feature>
<dbReference type="InterPro" id="IPR027948">
    <property type="entry name" value="DUF4436"/>
</dbReference>